<name>A0AAV3Y0K9_9GAST</name>
<sequence length="70" mass="8453">MEVEKLAKQGEKFGLVGEDLKAWMEEKLQQEADKREKANQEKEMERQDKGKERQHHMEQKKIEQEILKSR</sequence>
<gene>
    <name evidence="2" type="ORF">PoB_000298900</name>
</gene>
<evidence type="ECO:0000313" key="3">
    <source>
        <dbReference type="Proteomes" id="UP000735302"/>
    </source>
</evidence>
<reference evidence="2 3" key="1">
    <citation type="journal article" date="2021" name="Elife">
        <title>Chloroplast acquisition without the gene transfer in kleptoplastic sea slugs, Plakobranchus ocellatus.</title>
        <authorList>
            <person name="Maeda T."/>
            <person name="Takahashi S."/>
            <person name="Yoshida T."/>
            <person name="Shimamura S."/>
            <person name="Takaki Y."/>
            <person name="Nagai Y."/>
            <person name="Toyoda A."/>
            <person name="Suzuki Y."/>
            <person name="Arimoto A."/>
            <person name="Ishii H."/>
            <person name="Satoh N."/>
            <person name="Nishiyama T."/>
            <person name="Hasebe M."/>
            <person name="Maruyama T."/>
            <person name="Minagawa J."/>
            <person name="Obokata J."/>
            <person name="Shigenobu S."/>
        </authorList>
    </citation>
    <scope>NUCLEOTIDE SEQUENCE [LARGE SCALE GENOMIC DNA]</scope>
</reference>
<keyword evidence="3" id="KW-1185">Reference proteome</keyword>
<feature type="region of interest" description="Disordered" evidence="1">
    <location>
        <begin position="28"/>
        <end position="70"/>
    </location>
</feature>
<dbReference type="EMBL" id="BLXT01000396">
    <property type="protein sequence ID" value="GFN76483.1"/>
    <property type="molecule type" value="Genomic_DNA"/>
</dbReference>
<comment type="caution">
    <text evidence="2">The sequence shown here is derived from an EMBL/GenBank/DDBJ whole genome shotgun (WGS) entry which is preliminary data.</text>
</comment>
<dbReference type="Proteomes" id="UP000735302">
    <property type="component" value="Unassembled WGS sequence"/>
</dbReference>
<organism evidence="2 3">
    <name type="scientific">Plakobranchus ocellatus</name>
    <dbReference type="NCBI Taxonomy" id="259542"/>
    <lineage>
        <taxon>Eukaryota</taxon>
        <taxon>Metazoa</taxon>
        <taxon>Spiralia</taxon>
        <taxon>Lophotrochozoa</taxon>
        <taxon>Mollusca</taxon>
        <taxon>Gastropoda</taxon>
        <taxon>Heterobranchia</taxon>
        <taxon>Euthyneura</taxon>
        <taxon>Panpulmonata</taxon>
        <taxon>Sacoglossa</taxon>
        <taxon>Placobranchoidea</taxon>
        <taxon>Plakobranchidae</taxon>
        <taxon>Plakobranchus</taxon>
    </lineage>
</organism>
<protein>
    <submittedName>
        <fullName evidence="2">Uncharacterized protein</fullName>
    </submittedName>
</protein>
<accession>A0AAV3Y0K9</accession>
<dbReference type="AlphaFoldDB" id="A0AAV3Y0K9"/>
<evidence type="ECO:0000256" key="1">
    <source>
        <dbReference type="SAM" id="MobiDB-lite"/>
    </source>
</evidence>
<evidence type="ECO:0000313" key="2">
    <source>
        <dbReference type="EMBL" id="GFN76483.1"/>
    </source>
</evidence>
<proteinExistence type="predicted"/>